<keyword evidence="1 3" id="KW-0853">WD repeat</keyword>
<dbReference type="InterPro" id="IPR001680">
    <property type="entry name" value="WD40_rpt"/>
</dbReference>
<gene>
    <name evidence="7" type="ORF">GCM10023187_39120</name>
</gene>
<feature type="repeat" description="WD" evidence="3">
    <location>
        <begin position="704"/>
        <end position="745"/>
    </location>
</feature>
<keyword evidence="8" id="KW-1185">Reference proteome</keyword>
<keyword evidence="5" id="KW-0472">Membrane</keyword>
<keyword evidence="5" id="KW-1133">Transmembrane helix</keyword>
<dbReference type="PROSITE" id="PS50082">
    <property type="entry name" value="WD_REPEATS_2"/>
    <property type="match status" value="4"/>
</dbReference>
<dbReference type="PROSITE" id="PS50294">
    <property type="entry name" value="WD_REPEATS_REGION"/>
    <property type="match status" value="3"/>
</dbReference>
<dbReference type="InterPro" id="IPR020472">
    <property type="entry name" value="WD40_PAC1"/>
</dbReference>
<feature type="transmembrane region" description="Helical" evidence="5">
    <location>
        <begin position="487"/>
        <end position="508"/>
    </location>
</feature>
<dbReference type="InterPro" id="IPR036322">
    <property type="entry name" value="WD40_repeat_dom_sf"/>
</dbReference>
<feature type="repeat" description="WD" evidence="3">
    <location>
        <begin position="928"/>
        <end position="956"/>
    </location>
</feature>
<evidence type="ECO:0000313" key="7">
    <source>
        <dbReference type="EMBL" id="GAA4412267.1"/>
    </source>
</evidence>
<evidence type="ECO:0000256" key="2">
    <source>
        <dbReference type="ARBA" id="ARBA00022737"/>
    </source>
</evidence>
<dbReference type="CDD" id="cd00200">
    <property type="entry name" value="WD40"/>
    <property type="match status" value="1"/>
</dbReference>
<feature type="domain" description="Novel STAND NTPase 1" evidence="6">
    <location>
        <begin position="10"/>
        <end position="419"/>
    </location>
</feature>
<proteinExistence type="predicted"/>
<evidence type="ECO:0000256" key="1">
    <source>
        <dbReference type="ARBA" id="ARBA00022574"/>
    </source>
</evidence>
<dbReference type="Gene3D" id="3.40.50.300">
    <property type="entry name" value="P-loop containing nucleotide triphosphate hydrolases"/>
    <property type="match status" value="1"/>
</dbReference>
<organism evidence="7 8">
    <name type="scientific">Nibrella viscosa</name>
    <dbReference type="NCBI Taxonomy" id="1084524"/>
    <lineage>
        <taxon>Bacteria</taxon>
        <taxon>Pseudomonadati</taxon>
        <taxon>Bacteroidota</taxon>
        <taxon>Cytophagia</taxon>
        <taxon>Cytophagales</taxon>
        <taxon>Spirosomataceae</taxon>
        <taxon>Nibrella</taxon>
    </lineage>
</organism>
<reference evidence="8" key="1">
    <citation type="journal article" date="2019" name="Int. J. Syst. Evol. Microbiol.">
        <title>The Global Catalogue of Microorganisms (GCM) 10K type strain sequencing project: providing services to taxonomists for standard genome sequencing and annotation.</title>
        <authorList>
            <consortium name="The Broad Institute Genomics Platform"/>
            <consortium name="The Broad Institute Genome Sequencing Center for Infectious Disease"/>
            <person name="Wu L."/>
            <person name="Ma J."/>
        </authorList>
    </citation>
    <scope>NUCLEOTIDE SEQUENCE [LARGE SCALE GENOMIC DNA]</scope>
    <source>
        <strain evidence="8">JCM 17925</strain>
    </source>
</reference>
<dbReference type="Pfam" id="PF00400">
    <property type="entry name" value="WD40"/>
    <property type="match status" value="4"/>
</dbReference>
<feature type="repeat" description="WD" evidence="3">
    <location>
        <begin position="749"/>
        <end position="790"/>
    </location>
</feature>
<feature type="repeat" description="WD" evidence="3">
    <location>
        <begin position="883"/>
        <end position="920"/>
    </location>
</feature>
<dbReference type="InterPro" id="IPR019775">
    <property type="entry name" value="WD40_repeat_CS"/>
</dbReference>
<dbReference type="InterPro" id="IPR049052">
    <property type="entry name" value="nSTAND1"/>
</dbReference>
<dbReference type="RefSeq" id="WP_345269624.1">
    <property type="nucleotide sequence ID" value="NZ_BAABHB010000009.1"/>
</dbReference>
<comment type="caution">
    <text evidence="7">The sequence shown here is derived from an EMBL/GenBank/DDBJ whole genome shotgun (WGS) entry which is preliminary data.</text>
</comment>
<evidence type="ECO:0000256" key="3">
    <source>
        <dbReference type="PROSITE-ProRule" id="PRU00221"/>
    </source>
</evidence>
<dbReference type="PROSITE" id="PS00678">
    <property type="entry name" value="WD_REPEATS_1"/>
    <property type="match status" value="1"/>
</dbReference>
<dbReference type="SUPFAM" id="SSF50978">
    <property type="entry name" value="WD40 repeat-like"/>
    <property type="match status" value="1"/>
</dbReference>
<dbReference type="InterPro" id="IPR027417">
    <property type="entry name" value="P-loop_NTPase"/>
</dbReference>
<dbReference type="Proteomes" id="UP001500936">
    <property type="component" value="Unassembled WGS sequence"/>
</dbReference>
<feature type="compositionally biased region" description="Polar residues" evidence="4">
    <location>
        <begin position="613"/>
        <end position="636"/>
    </location>
</feature>
<dbReference type="SMART" id="SM00320">
    <property type="entry name" value="WD40"/>
    <property type="match status" value="7"/>
</dbReference>
<evidence type="ECO:0000313" key="8">
    <source>
        <dbReference type="Proteomes" id="UP001500936"/>
    </source>
</evidence>
<protein>
    <recommendedName>
        <fullName evidence="6">Novel STAND NTPase 1 domain-containing protein</fullName>
    </recommendedName>
</protein>
<dbReference type="Gene3D" id="2.130.10.10">
    <property type="entry name" value="YVTN repeat-like/Quinoprotein amine dehydrogenase"/>
    <property type="match status" value="2"/>
</dbReference>
<dbReference type="PRINTS" id="PR00320">
    <property type="entry name" value="GPROTEINBRPT"/>
</dbReference>
<keyword evidence="2" id="KW-0677">Repeat</keyword>
<dbReference type="Pfam" id="PF20703">
    <property type="entry name" value="nSTAND1"/>
    <property type="match status" value="1"/>
</dbReference>
<dbReference type="PANTHER" id="PTHR19848">
    <property type="entry name" value="WD40 REPEAT PROTEIN"/>
    <property type="match status" value="1"/>
</dbReference>
<evidence type="ECO:0000256" key="5">
    <source>
        <dbReference type="SAM" id="Phobius"/>
    </source>
</evidence>
<sequence>MSEVLLNINPFPGLRSFEPEDADLFFGRDTQIREVRKKLAASRFVAVVASSGSGKSSLIKAGVIPRIQQESLDKAVFDDWLVVGFNPGMHAADSFKEAMKQAIERHPLGSTITHPADDSDWINTRFFRSITYDLNTNLLIYIDQFEELFRYVNTTSKEEQQASLFVEVLLDLLRTNLPVYILLTMRSDYLDACANYDGLTEAINQGCYLLPRMTRQEMHQAITRPLEVYNTPVTEELINQLLIDIGDKHDELPILQHALMRTWSHWQHHHQSTGIPMSLSDYKAIGTITQAISLHAEEVYTSFHTDKSRIAVEKLYKALVYLGPGEVGIMRPVAFQDIQKISGVHPDLLVDVINQFRDPGISFLLPPSTIPILPETLIDVAHEGIMELWERLRLWVREEIEAAKLYQQLSASARQYQEGKTGLLTNPELLIALKWLKESKPTATWARRYDFYFEQAINYLEYSKNQYEFEVQSKEKRQRQEIKRNRLLAMLGISLAIAAILATIYLIFLNAEAKQAEENARKSAKEAKRQQGIAEEAFIRATSQSKIAFQLQEISEQQSQRAQRQTLLAEQNAREARIQEQLAKESREEAYANAQEAKRNAEEARRFAEEAQTNATRAESNARLAQSSEKLATQNAKEANRLRKLAVAQSLAIQTSQMPDITQNELPKLLAMAAYQLNRQNGGSSNAPGIFLALSKAANETTILEGHKDNIRQVALTPDESLMASCSDDGTIRLWDLNTHKTVRELTPARRKTTGFRDITFVNDGKLVVAGSAEGQLFVWDVTKSKSIASYPAHRAGVLATLPMKTGSQLVTVGTEGSIRTWRITATGLDSLTHFPIGLRPTSAQLSPDGNHVVIGSATGSLAIINLLDKNQAPDMTRRPLLNSAITALTFGPTNKTMLTGMADGSVKLWEYQNNKLGDYIGSLSGIHKSRVSSLAFSPDNKYLASGSYDGSVHIWAYADLARGDLQQQPISIDNYRSWIMSISFRGKGKNLILAGQDRTIWLMPADIDELYRRIASQVTRGLTAEEWNKYVGNDIDRPQINE</sequence>
<evidence type="ECO:0000256" key="4">
    <source>
        <dbReference type="SAM" id="MobiDB-lite"/>
    </source>
</evidence>
<keyword evidence="5" id="KW-0812">Transmembrane</keyword>
<feature type="region of interest" description="Disordered" evidence="4">
    <location>
        <begin position="589"/>
        <end position="636"/>
    </location>
</feature>
<dbReference type="EMBL" id="BAABHB010000009">
    <property type="protein sequence ID" value="GAA4412267.1"/>
    <property type="molecule type" value="Genomic_DNA"/>
</dbReference>
<evidence type="ECO:0000259" key="6">
    <source>
        <dbReference type="Pfam" id="PF20703"/>
    </source>
</evidence>
<accession>A0ABP8KPY7</accession>
<dbReference type="SUPFAM" id="SSF52540">
    <property type="entry name" value="P-loop containing nucleoside triphosphate hydrolases"/>
    <property type="match status" value="1"/>
</dbReference>
<feature type="compositionally biased region" description="Basic and acidic residues" evidence="4">
    <location>
        <begin position="589"/>
        <end position="609"/>
    </location>
</feature>
<dbReference type="PANTHER" id="PTHR19848:SF8">
    <property type="entry name" value="F-BOX AND WD REPEAT DOMAIN CONTAINING 7"/>
    <property type="match status" value="1"/>
</dbReference>
<dbReference type="InterPro" id="IPR015943">
    <property type="entry name" value="WD40/YVTN_repeat-like_dom_sf"/>
</dbReference>
<name>A0ABP8KPY7_9BACT</name>